<dbReference type="Pfam" id="PF00665">
    <property type="entry name" value="rve"/>
    <property type="match status" value="1"/>
</dbReference>
<dbReference type="InterPro" id="IPR054722">
    <property type="entry name" value="PolX-like_BBD"/>
</dbReference>
<dbReference type="InterPro" id="IPR001584">
    <property type="entry name" value="Integrase_cat-core"/>
</dbReference>
<dbReference type="EMBL" id="QGNW01000026">
    <property type="protein sequence ID" value="RVX12918.1"/>
    <property type="molecule type" value="Genomic_DNA"/>
</dbReference>
<dbReference type="PANTHER" id="PTHR47592:SF31">
    <property type="entry name" value="ZINC FINGER, CCHC-TYPE-RELATED"/>
    <property type="match status" value="1"/>
</dbReference>
<dbReference type="SMART" id="SM00343">
    <property type="entry name" value="ZnF_C2HC"/>
    <property type="match status" value="1"/>
</dbReference>
<keyword evidence="1" id="KW-0645">Protease</keyword>
<keyword evidence="2" id="KW-0862">Zinc</keyword>
<keyword evidence="2" id="KW-0863">Zinc-finger</keyword>
<dbReference type="InterPro" id="IPR036397">
    <property type="entry name" value="RNaseH_sf"/>
</dbReference>
<dbReference type="PANTHER" id="PTHR47592">
    <property type="entry name" value="PBF68 PROTEIN"/>
    <property type="match status" value="1"/>
</dbReference>
<dbReference type="GO" id="GO:0015074">
    <property type="term" value="P:DNA integration"/>
    <property type="evidence" value="ECO:0007669"/>
    <property type="project" value="InterPro"/>
</dbReference>
<evidence type="ECO:0000259" key="5">
    <source>
        <dbReference type="PROSITE" id="PS50994"/>
    </source>
</evidence>
<feature type="compositionally biased region" description="Basic and acidic residues" evidence="3">
    <location>
        <begin position="201"/>
        <end position="210"/>
    </location>
</feature>
<dbReference type="Pfam" id="PF25597">
    <property type="entry name" value="SH3_retrovirus"/>
    <property type="match status" value="1"/>
</dbReference>
<protein>
    <submittedName>
        <fullName evidence="6">Retrovirus-related Pol polyprotein from transposon TNT 1-94</fullName>
    </submittedName>
</protein>
<dbReference type="SUPFAM" id="SSF53098">
    <property type="entry name" value="Ribonuclease H-like"/>
    <property type="match status" value="1"/>
</dbReference>
<name>A0A438JVJ0_VITVI</name>
<dbReference type="SUPFAM" id="SSF56672">
    <property type="entry name" value="DNA/RNA polymerases"/>
    <property type="match status" value="1"/>
</dbReference>
<organism evidence="6 7">
    <name type="scientific">Vitis vinifera</name>
    <name type="common">Grape</name>
    <dbReference type="NCBI Taxonomy" id="29760"/>
    <lineage>
        <taxon>Eukaryota</taxon>
        <taxon>Viridiplantae</taxon>
        <taxon>Streptophyta</taxon>
        <taxon>Embryophyta</taxon>
        <taxon>Tracheophyta</taxon>
        <taxon>Spermatophyta</taxon>
        <taxon>Magnoliopsida</taxon>
        <taxon>eudicotyledons</taxon>
        <taxon>Gunneridae</taxon>
        <taxon>Pentapetalae</taxon>
        <taxon>rosids</taxon>
        <taxon>Vitales</taxon>
        <taxon>Vitaceae</taxon>
        <taxon>Viteae</taxon>
        <taxon>Vitis</taxon>
    </lineage>
</organism>
<evidence type="ECO:0000256" key="2">
    <source>
        <dbReference type="PROSITE-ProRule" id="PRU00047"/>
    </source>
</evidence>
<dbReference type="Gene3D" id="3.30.420.10">
    <property type="entry name" value="Ribonuclease H-like superfamily/Ribonuclease H"/>
    <property type="match status" value="1"/>
</dbReference>
<dbReference type="InterPro" id="IPR001878">
    <property type="entry name" value="Znf_CCHC"/>
</dbReference>
<dbReference type="Proteomes" id="UP000288805">
    <property type="component" value="Unassembled WGS sequence"/>
</dbReference>
<evidence type="ECO:0000313" key="6">
    <source>
        <dbReference type="EMBL" id="RVX12918.1"/>
    </source>
</evidence>
<dbReference type="Pfam" id="PF13976">
    <property type="entry name" value="gag_pre-integrs"/>
    <property type="match status" value="1"/>
</dbReference>
<feature type="domain" description="Integrase catalytic" evidence="5">
    <location>
        <begin position="482"/>
        <end position="657"/>
    </location>
</feature>
<dbReference type="Pfam" id="PF22936">
    <property type="entry name" value="Pol_BBD"/>
    <property type="match status" value="1"/>
</dbReference>
<dbReference type="InterPro" id="IPR043502">
    <property type="entry name" value="DNA/RNA_pol_sf"/>
</dbReference>
<dbReference type="Pfam" id="PF14223">
    <property type="entry name" value="Retrotran_gag_2"/>
    <property type="match status" value="1"/>
</dbReference>
<dbReference type="InterPro" id="IPR057670">
    <property type="entry name" value="SH3_retrovirus"/>
</dbReference>
<evidence type="ECO:0000256" key="1">
    <source>
        <dbReference type="ARBA" id="ARBA00022750"/>
    </source>
</evidence>
<dbReference type="PROSITE" id="PS50158">
    <property type="entry name" value="ZF_CCHC"/>
    <property type="match status" value="1"/>
</dbReference>
<comment type="caution">
    <text evidence="6">The sequence shown here is derived from an EMBL/GenBank/DDBJ whole genome shotgun (WGS) entry which is preliminary data.</text>
</comment>
<dbReference type="InterPro" id="IPR012337">
    <property type="entry name" value="RNaseH-like_sf"/>
</dbReference>
<dbReference type="PROSITE" id="PS50994">
    <property type="entry name" value="INTEGRASE"/>
    <property type="match status" value="1"/>
</dbReference>
<reference evidence="6 7" key="1">
    <citation type="journal article" date="2018" name="PLoS Genet.">
        <title>Population sequencing reveals clonal diversity and ancestral inbreeding in the grapevine cultivar Chardonnay.</title>
        <authorList>
            <person name="Roach M.J."/>
            <person name="Johnson D.L."/>
            <person name="Bohlmann J."/>
            <person name="van Vuuren H.J."/>
            <person name="Jones S.J."/>
            <person name="Pretorius I.S."/>
            <person name="Schmidt S.A."/>
            <person name="Borneman A.R."/>
        </authorList>
    </citation>
    <scope>NUCLEOTIDE SEQUENCE [LARGE SCALE GENOMIC DNA]</scope>
    <source>
        <strain evidence="7">cv. Chardonnay</strain>
        <tissue evidence="6">Leaf</tissue>
    </source>
</reference>
<evidence type="ECO:0000256" key="3">
    <source>
        <dbReference type="SAM" id="MobiDB-lite"/>
    </source>
</evidence>
<dbReference type="InterPro" id="IPR036875">
    <property type="entry name" value="Znf_CCHC_sf"/>
</dbReference>
<feature type="domain" description="CCHC-type" evidence="4">
    <location>
        <begin position="259"/>
        <end position="273"/>
    </location>
</feature>
<dbReference type="Pfam" id="PF00098">
    <property type="entry name" value="zf-CCHC"/>
    <property type="match status" value="1"/>
</dbReference>
<feature type="region of interest" description="Disordered" evidence="3">
    <location>
        <begin position="201"/>
        <end position="251"/>
    </location>
</feature>
<dbReference type="GO" id="GO:0003676">
    <property type="term" value="F:nucleic acid binding"/>
    <property type="evidence" value="ECO:0007669"/>
    <property type="project" value="InterPro"/>
</dbReference>
<keyword evidence="1" id="KW-0378">Hydrolase</keyword>
<proteinExistence type="predicted"/>
<keyword evidence="1" id="KW-0064">Aspartyl protease</keyword>
<dbReference type="Pfam" id="PF07727">
    <property type="entry name" value="RVT_2"/>
    <property type="match status" value="1"/>
</dbReference>
<gene>
    <name evidence="6" type="primary">POLX_2682</name>
    <name evidence="6" type="ORF">CK203_010036</name>
</gene>
<evidence type="ECO:0000259" key="4">
    <source>
        <dbReference type="PROSITE" id="PS50158"/>
    </source>
</evidence>
<dbReference type="GO" id="GO:0004190">
    <property type="term" value="F:aspartic-type endopeptidase activity"/>
    <property type="evidence" value="ECO:0007669"/>
    <property type="project" value="UniProtKB-KW"/>
</dbReference>
<dbReference type="SUPFAM" id="SSF57756">
    <property type="entry name" value="Retrovirus zinc finger-like domains"/>
    <property type="match status" value="1"/>
</dbReference>
<dbReference type="InterPro" id="IPR025724">
    <property type="entry name" value="GAG-pre-integrase_dom"/>
</dbReference>
<dbReference type="InterPro" id="IPR013103">
    <property type="entry name" value="RVT_2"/>
</dbReference>
<dbReference type="CDD" id="cd09272">
    <property type="entry name" value="RNase_HI_RT_Ty1"/>
    <property type="match status" value="1"/>
</dbReference>
<evidence type="ECO:0000313" key="7">
    <source>
        <dbReference type="Proteomes" id="UP000288805"/>
    </source>
</evidence>
<sequence>MEGETIKIMNQDLVRLDRFDGSNFTKWQDKVRFLLTALKIFYILDPTLAPLPEPKENDTPQVVAARKKREEDELICRGHILNALSDRLYDLYTNTNSAREIWEALENKYKAEEEGTKKFLISQYIDFKFFDEKPLLPQIHELQVIVNKLKVLKIELPEAFQVGAIVAKLPSSWKGYRKRILHKSEDYSLEEIQKHLRIEEESRSRDKMVEESNGGTNKANAISKVNHPRGKNNNNKKNSGNYMSPKKNQEQFKGKKGPCFVCGKPGHYARECRFRKDQKGAMVNAIDEEIIATLSDVCVVQGKVQGWWYDTCATVHVTYDKSLFKTFEDAKGDQEVQMGNEGKSKVLGKGTIEVVFTSGKKVTLKNVLYVPDMNKNLVSGDLLGKPGIKAMFESGKLILTKSGNFVGKGYSYDGMIKLSTNDNINKMTSTSAYMCDSNSLILWYNRLAHVGLSTIKRIVKCGLIACDTKKFEKCEICVKSKMIKKPFHSVERSSNLLDLIHSDLCELNGMLTRGGNRYFLTFIDDCSRFTYVFLLKNKSETFNAFKVYKAEVENQLGKNIKVLRSDRGGEYFSSEFNSFCEEYGIIHECTAPYTPQHNGIAERKNRTFLEMVNAMLLHAKLNFNLWGEALLTACYILNRIPMKKNEISPYDLWKGRKPNIGYFKVWGCLAYCKKTDPNKTKLGPRAIKCAFVGYASNSKAYRLLDLESNVIIESREVEFFENLLSDSNSQVPTSVGESQRRHLQRISFYLVEGNREDIIRKIPIVLQIEEDPKTYKEAMASRDVAFWKEAINDEMDSIMSNQTWELVDLPPGSKPIGCKWVFRRKYHTDGMIQTFKARLVAKGFKQREGIDYFDTYAPVARTTSIRILFALASIHNLFVHQMDVKTAFLNGDLNEEVYMEQLEGFVLLGNENKVCKLVKSLYGLKQAPKQWHEKFDHAILSDGFRHNNVDKCLYSKTCDDYMVIVCLYVDDMLILSNDMRGIIETKRFLSSTFKMKDLGEVDTILGIKVKRNSGGYALNQTHYIEKVVSKFSHLKIKDANTPFDSSIKLEKNDGRSVAQLEYASAIGSLMYAAQCTRADISFAVSKLSRFTSNPSVEHWKAIGRVLGYLKNTKELSLQYSKFPAIIEGYSDASWISSVGDNLSTTGWVFTLGGGAVSWGSKKQTCISHSTMEAEFIALAATGKEAEWLRDLMMDIPFTANNVSTVSIHCDSQATLARAYSGVYNGKSRHISIRHEYVRQLIQNGIISISFVRSSGNLADPFTKPLTRDLVRMTSRGMGLKLLK</sequence>
<dbReference type="Gene3D" id="4.10.60.10">
    <property type="entry name" value="Zinc finger, CCHC-type"/>
    <property type="match status" value="1"/>
</dbReference>
<keyword evidence="2" id="KW-0479">Metal-binding</keyword>
<accession>A0A438JVJ0</accession>
<dbReference type="GO" id="GO:0008270">
    <property type="term" value="F:zinc ion binding"/>
    <property type="evidence" value="ECO:0007669"/>
    <property type="project" value="UniProtKB-KW"/>
</dbReference>